<dbReference type="GO" id="GO:0007005">
    <property type="term" value="P:mitochondrion organization"/>
    <property type="evidence" value="ECO:0007669"/>
    <property type="project" value="EnsemblFungi"/>
</dbReference>
<evidence type="ECO:0000313" key="11">
    <source>
        <dbReference type="EMBL" id="CCH59439.1"/>
    </source>
</evidence>
<comment type="similarity">
    <text evidence="2">Belongs to the MDM31/MDM32 family.</text>
</comment>
<dbReference type="GO" id="GO:1900208">
    <property type="term" value="P:regulation of cardiolipin metabolic process"/>
    <property type="evidence" value="ECO:0007669"/>
    <property type="project" value="EnsemblFungi"/>
</dbReference>
<keyword evidence="5" id="KW-0809">Transit peptide</keyword>
<gene>
    <name evidence="11" type="primary">TBLA0B06130</name>
    <name evidence="11" type="ORF">TBLA_0B06130</name>
</gene>
<keyword evidence="6 10" id="KW-1133">Transmembrane helix</keyword>
<keyword evidence="7" id="KW-0496">Mitochondrion</keyword>
<dbReference type="InParanoid" id="I2GZ87"/>
<comment type="function">
    <text evidence="9">Involved in the organization of the mitochondrial membranes and the global structure of the mitochondria. Also required for mitochondrial distribution and mobility as well as for the maintenance of mitochondrial DNA nucleoids structures.</text>
</comment>
<proteinExistence type="inferred from homology"/>
<dbReference type="FunCoup" id="I2GZ87">
    <property type="interactions" value="38"/>
</dbReference>
<evidence type="ECO:0000256" key="1">
    <source>
        <dbReference type="ARBA" id="ARBA00004448"/>
    </source>
</evidence>
<evidence type="ECO:0000256" key="3">
    <source>
        <dbReference type="ARBA" id="ARBA00022692"/>
    </source>
</evidence>
<dbReference type="OMA" id="DFLCAEN"/>
<dbReference type="KEGG" id="tbl:TBLA_0B06130"/>
<evidence type="ECO:0000256" key="8">
    <source>
        <dbReference type="ARBA" id="ARBA00023136"/>
    </source>
</evidence>
<feature type="transmembrane region" description="Helical" evidence="10">
    <location>
        <begin position="143"/>
        <end position="169"/>
    </location>
</feature>
<dbReference type="GeneID" id="14493965"/>
<dbReference type="Proteomes" id="UP000002866">
    <property type="component" value="Chromosome 2"/>
</dbReference>
<dbReference type="PANTHER" id="PTHR31068">
    <property type="entry name" value="MITOCHONDRIAL DISTRIBUTION AND MORPHOLOGY PROTEIN 31"/>
    <property type="match status" value="1"/>
</dbReference>
<keyword evidence="12" id="KW-1185">Reference proteome</keyword>
<evidence type="ECO:0000256" key="2">
    <source>
        <dbReference type="ARBA" id="ARBA00005687"/>
    </source>
</evidence>
<evidence type="ECO:0000256" key="9">
    <source>
        <dbReference type="ARBA" id="ARBA00025191"/>
    </source>
</evidence>
<dbReference type="GO" id="GO:0005743">
    <property type="term" value="C:mitochondrial inner membrane"/>
    <property type="evidence" value="ECO:0007669"/>
    <property type="project" value="UniProtKB-SubCell"/>
</dbReference>
<dbReference type="HOGENOM" id="CLU_016236_2_1_1"/>
<evidence type="ECO:0008006" key="13">
    <source>
        <dbReference type="Google" id="ProtNLM"/>
    </source>
</evidence>
<feature type="transmembrane region" description="Helical" evidence="10">
    <location>
        <begin position="596"/>
        <end position="615"/>
    </location>
</feature>
<dbReference type="RefSeq" id="XP_004178958.1">
    <property type="nucleotide sequence ID" value="XM_004178910.1"/>
</dbReference>
<evidence type="ECO:0000313" key="12">
    <source>
        <dbReference type="Proteomes" id="UP000002866"/>
    </source>
</evidence>
<evidence type="ECO:0000256" key="10">
    <source>
        <dbReference type="SAM" id="Phobius"/>
    </source>
</evidence>
<dbReference type="OrthoDB" id="17678at2759"/>
<organism evidence="11 12">
    <name type="scientific">Henningerozyma blattae (strain ATCC 34711 / CBS 6284 / DSM 70876 / NBRC 10599 / NRRL Y-10934 / UCD 77-7)</name>
    <name type="common">Yeast</name>
    <name type="synonym">Tetrapisispora blattae</name>
    <dbReference type="NCBI Taxonomy" id="1071380"/>
    <lineage>
        <taxon>Eukaryota</taxon>
        <taxon>Fungi</taxon>
        <taxon>Dikarya</taxon>
        <taxon>Ascomycota</taxon>
        <taxon>Saccharomycotina</taxon>
        <taxon>Saccharomycetes</taxon>
        <taxon>Saccharomycetales</taxon>
        <taxon>Saccharomycetaceae</taxon>
        <taxon>Henningerozyma</taxon>
    </lineage>
</organism>
<dbReference type="PANTHER" id="PTHR31068:SF0">
    <property type="entry name" value="MITOCHONDRIAL DISTRIBUTION AND MORPHOLOGY PROTEIN 31"/>
    <property type="match status" value="1"/>
</dbReference>
<keyword evidence="3 10" id="KW-0812">Transmembrane</keyword>
<dbReference type="GO" id="GO:0006873">
    <property type="term" value="P:intracellular monoatomic ion homeostasis"/>
    <property type="evidence" value="ECO:0007669"/>
    <property type="project" value="EnsemblFungi"/>
</dbReference>
<accession>I2GZ87</accession>
<dbReference type="eggNOG" id="ENOG502QQJG">
    <property type="taxonomic scope" value="Eukaryota"/>
</dbReference>
<evidence type="ECO:0000256" key="4">
    <source>
        <dbReference type="ARBA" id="ARBA00022792"/>
    </source>
</evidence>
<evidence type="ECO:0000256" key="5">
    <source>
        <dbReference type="ARBA" id="ARBA00022946"/>
    </source>
</evidence>
<dbReference type="AlphaFoldDB" id="I2GZ87"/>
<keyword evidence="8 10" id="KW-0472">Membrane</keyword>
<dbReference type="GO" id="GO:0000001">
    <property type="term" value="P:mitochondrion inheritance"/>
    <property type="evidence" value="ECO:0007669"/>
    <property type="project" value="EnsemblFungi"/>
</dbReference>
<sequence>MSLLRLGLKNYNTTKPFSITKIISNSSLNNILKTSFHTSRSIRKLPIHYNITNVSLINKTSLLSSIQNDNFNFNRSIHRSTTFLQQNNLHKNEPINNHDLKFITDRDRQLAKTQNIAKKLKINLRWLLTRSTDPLSKGTIGTVISWVIFSNALIFLFATTTFLSAIIYLMNSLFAQEYLATKVGEFLTKNLGVSVVFENAIVPDWRSGKITFNKVFISRRPNLSRSFGKGSQKEAAERARLALSAGLLINRGDFDDGNYTQYDLTIDQIEISLSFSKWINGTGILDELSISGLRGVVDRTHVNWAKNDDPRNYLNKHKPGDFEIEKFVMNDVLFTMYQPKNFRPIQISIFNCDLPRLRKHWLLYDILHANSISGTYDNSMFTIHRKFVSHVNDSNKDKLIWSKMTRLRVDNLDVDHLNAGDSGPFGWITEGKVDMLGDVMLPDANANFSQLQDIIHVIGDGILKEAKNYSEVLGSTIFLPENSSANKEIFSQIEPSEYMIIDLSVKLHNVKAEVPLFTSQLGYINNALIRPIVGYINSRRTYIPIRCRIIKNVSDFEGSWTVYDSLLLNDISEEVYNAFAEYVSDSRKKSQRIRRVGFWSLQLFIQIILLGVSAFA</sequence>
<evidence type="ECO:0000256" key="7">
    <source>
        <dbReference type="ARBA" id="ARBA00023128"/>
    </source>
</evidence>
<dbReference type="InterPro" id="IPR012571">
    <property type="entry name" value="Mdm31/Mdm32"/>
</dbReference>
<keyword evidence="4" id="KW-0999">Mitochondrion inner membrane</keyword>
<dbReference type="EMBL" id="HE806317">
    <property type="protein sequence ID" value="CCH59439.1"/>
    <property type="molecule type" value="Genomic_DNA"/>
</dbReference>
<protein>
    <recommendedName>
        <fullName evidence="13">Mitochondrial distribution and morphology protein 31</fullName>
    </recommendedName>
</protein>
<evidence type="ECO:0000256" key="6">
    <source>
        <dbReference type="ARBA" id="ARBA00022989"/>
    </source>
</evidence>
<dbReference type="Pfam" id="PF08118">
    <property type="entry name" value="MDM31_MDM32"/>
    <property type="match status" value="1"/>
</dbReference>
<reference evidence="11 12" key="1">
    <citation type="journal article" date="2011" name="Proc. Natl. Acad. Sci. U.S.A.">
        <title>Evolutionary erosion of yeast sex chromosomes by mating-type switching accidents.</title>
        <authorList>
            <person name="Gordon J.L."/>
            <person name="Armisen D."/>
            <person name="Proux-Wera E."/>
            <person name="Oheigeartaigh S.S."/>
            <person name="Byrne K.P."/>
            <person name="Wolfe K.H."/>
        </authorList>
    </citation>
    <scope>NUCLEOTIDE SEQUENCE [LARGE SCALE GENOMIC DNA]</scope>
    <source>
        <strain evidence="12">ATCC 34711 / CBS 6284 / DSM 70876 / NBRC 10599 / NRRL Y-10934 / UCD 77-7</strain>
    </source>
</reference>
<name>I2GZ87_HENB6</name>
<comment type="subcellular location">
    <subcellularLocation>
        <location evidence="1">Mitochondrion inner membrane</location>
        <topology evidence="1">Multi-pass membrane protein</topology>
    </subcellularLocation>
</comment>